<proteinExistence type="predicted"/>
<dbReference type="EMBL" id="SNRY01000152">
    <property type="protein sequence ID" value="KAA6345864.1"/>
    <property type="molecule type" value="Genomic_DNA"/>
</dbReference>
<sequence>MKRCFVLLIGIPMMVTFVFGQQTFNDTKKVSYGIRAGFNSSMYLVSNFVIKDVTIDEVQNNYRVGYGVSLFSRFNINKHFIHSEASYNVSLCEIVFDKLGGLHPDIKPDYASISSKIRYIAFPLLYGYNIVKSGPYGMSVFGGPQLRYIWNKRNEITFDNFDQEGIQEVLYPFNISLLAGVAITISPIFFDFRYEQGLNNISKSVTYNPINDSGERESKILLPRKDHVLSFSFGIMF</sequence>
<comment type="caution">
    <text evidence="2">The sequence shown here is derived from an EMBL/GenBank/DDBJ whole genome shotgun (WGS) entry which is preliminary data.</text>
</comment>
<protein>
    <recommendedName>
        <fullName evidence="1">Outer membrane protein beta-barrel domain-containing protein</fullName>
    </recommendedName>
</protein>
<dbReference type="InterPro" id="IPR025665">
    <property type="entry name" value="Beta-barrel_OMP_2"/>
</dbReference>
<evidence type="ECO:0000259" key="1">
    <source>
        <dbReference type="Pfam" id="PF13568"/>
    </source>
</evidence>
<evidence type="ECO:0000313" key="2">
    <source>
        <dbReference type="EMBL" id="KAA6345864.1"/>
    </source>
</evidence>
<gene>
    <name evidence="2" type="ORF">EZS27_006598</name>
</gene>
<feature type="domain" description="Outer membrane protein beta-barrel" evidence="1">
    <location>
        <begin position="21"/>
        <end position="201"/>
    </location>
</feature>
<name>A0A5J4SHY6_9ZZZZ</name>
<dbReference type="AlphaFoldDB" id="A0A5J4SHY6"/>
<organism evidence="2">
    <name type="scientific">termite gut metagenome</name>
    <dbReference type="NCBI Taxonomy" id="433724"/>
    <lineage>
        <taxon>unclassified sequences</taxon>
        <taxon>metagenomes</taxon>
        <taxon>organismal metagenomes</taxon>
    </lineage>
</organism>
<reference evidence="2" key="1">
    <citation type="submission" date="2019-03" db="EMBL/GenBank/DDBJ databases">
        <title>Single cell metagenomics reveals metabolic interactions within the superorganism composed of flagellate Streblomastix strix and complex community of Bacteroidetes bacteria on its surface.</title>
        <authorList>
            <person name="Treitli S.C."/>
            <person name="Kolisko M."/>
            <person name="Husnik F."/>
            <person name="Keeling P."/>
            <person name="Hampl V."/>
        </authorList>
    </citation>
    <scope>NUCLEOTIDE SEQUENCE</scope>
    <source>
        <strain evidence="2">STM</strain>
    </source>
</reference>
<accession>A0A5J4SHY6</accession>
<dbReference type="Pfam" id="PF13568">
    <property type="entry name" value="OMP_b-brl_2"/>
    <property type="match status" value="1"/>
</dbReference>